<feature type="compositionally biased region" description="Low complexity" evidence="6">
    <location>
        <begin position="34"/>
        <end position="49"/>
    </location>
</feature>
<keyword evidence="10" id="KW-1185">Reference proteome</keyword>
<dbReference type="eggNOG" id="COG1333">
    <property type="taxonomic scope" value="Bacteria"/>
</dbReference>
<evidence type="ECO:0000256" key="7">
    <source>
        <dbReference type="SAM" id="Phobius"/>
    </source>
</evidence>
<name>H5US21_9MICO</name>
<dbReference type="Proteomes" id="UP000004367">
    <property type="component" value="Unassembled WGS sequence"/>
</dbReference>
<feature type="region of interest" description="Disordered" evidence="6">
    <location>
        <begin position="542"/>
        <end position="569"/>
    </location>
</feature>
<evidence type="ECO:0000256" key="4">
    <source>
        <dbReference type="ARBA" id="ARBA00022989"/>
    </source>
</evidence>
<dbReference type="GO" id="GO:0017004">
    <property type="term" value="P:cytochrome complex assembly"/>
    <property type="evidence" value="ECO:0007669"/>
    <property type="project" value="UniProtKB-KW"/>
</dbReference>
<gene>
    <name evidence="9" type="primary">resB</name>
    <name evidence="9" type="ORF">MOPEL_074_00160</name>
</gene>
<keyword evidence="5 7" id="KW-0472">Membrane</keyword>
<dbReference type="PANTHER" id="PTHR31566">
    <property type="entry name" value="CYTOCHROME C BIOGENESIS PROTEIN CCS1, CHLOROPLASTIC"/>
    <property type="match status" value="1"/>
</dbReference>
<feature type="domain" description="ResB-like" evidence="8">
    <location>
        <begin position="73"/>
        <end position="588"/>
    </location>
</feature>
<dbReference type="PANTHER" id="PTHR31566:SF0">
    <property type="entry name" value="CYTOCHROME C BIOGENESIS PROTEIN CCS1, CHLOROPLASTIC"/>
    <property type="match status" value="1"/>
</dbReference>
<keyword evidence="2 7" id="KW-0812">Transmembrane</keyword>
<dbReference type="GO" id="GO:0016020">
    <property type="term" value="C:membrane"/>
    <property type="evidence" value="ECO:0007669"/>
    <property type="project" value="UniProtKB-SubCell"/>
</dbReference>
<evidence type="ECO:0000256" key="3">
    <source>
        <dbReference type="ARBA" id="ARBA00022748"/>
    </source>
</evidence>
<evidence type="ECO:0000313" key="10">
    <source>
        <dbReference type="Proteomes" id="UP000004367"/>
    </source>
</evidence>
<dbReference type="RefSeq" id="WP_009482427.1">
    <property type="nucleotide sequence ID" value="NZ_BAFE01000053.1"/>
</dbReference>
<dbReference type="InterPro" id="IPR007816">
    <property type="entry name" value="ResB-like_domain"/>
</dbReference>
<feature type="transmembrane region" description="Helical" evidence="7">
    <location>
        <begin position="130"/>
        <end position="147"/>
    </location>
</feature>
<sequence>MTPASTPEDPASTGPEPRTPAARHSAVGLDDTPDSPTTLDSLPDDPGVAGPLRGPRLGFRGWVRFLWRQLTSMRTALLLLLLVALAAIPGSVFPQRNIDVTAVDTFIGKHPVAGPILDTLGFFGVYTSPWFSAIYLLLVISLVGCILPRTATYRRTLTGPPPAVPRRPERLGTSLRLETSASPAEVEDAARALLRHRRYRLRRADDRPARAGGEVAEVAAETGYLREAGNLLFHYGVVAVILSLAAGYLVGWKGDRIVPIGESFANNRAAYHTFSGGPLVDADRMQPFVVTLDSMVARFEDEIGTGQLGAPREFRVETTVRDTPGGAPRTDTLAVNHPLEFSGAEVYLLGNGYAPVVTVRDAGGRVLYRQATPFLPDDGNYRSSGAIKVPAASPKQLGFSGVFLPTVVEVGEGSGSGVAGNLESGFPGLNDPMLVLAVHEGTLFPDSEPQSVYRLDTRGLDPVKDASGAPLTLRLRPGEKATLPGGRGSVELSAVDRWAGVSTRYDPVKGLALGSSVVMLLGLLASLVVPRRRVFLRARREGAPAVTTGAPPTPGTDPTATADPGTVAGPRTQVVLAGLTRRDDAGLPGTLRDLAEDLAERLGDTTIIDSTEGTDRS</sequence>
<dbReference type="STRING" id="1089455.MOPEL_074_00160"/>
<dbReference type="EMBL" id="BAFE01000053">
    <property type="protein sequence ID" value="GAB48529.1"/>
    <property type="molecule type" value="Genomic_DNA"/>
</dbReference>
<feature type="transmembrane region" description="Helical" evidence="7">
    <location>
        <begin position="232"/>
        <end position="252"/>
    </location>
</feature>
<evidence type="ECO:0000256" key="5">
    <source>
        <dbReference type="ARBA" id="ARBA00023136"/>
    </source>
</evidence>
<feature type="compositionally biased region" description="Low complexity" evidence="6">
    <location>
        <begin position="543"/>
        <end position="569"/>
    </location>
</feature>
<protein>
    <submittedName>
        <fullName evidence="9">Cytochrome c biogenesis protein ResB</fullName>
    </submittedName>
</protein>
<evidence type="ECO:0000259" key="8">
    <source>
        <dbReference type="Pfam" id="PF05140"/>
    </source>
</evidence>
<keyword evidence="4 7" id="KW-1133">Transmembrane helix</keyword>
<dbReference type="InterPro" id="IPR023494">
    <property type="entry name" value="Cyt_c_bgen_Ccs1/CcsB/ResB"/>
</dbReference>
<comment type="caution">
    <text evidence="9">The sequence shown here is derived from an EMBL/GenBank/DDBJ whole genome shotgun (WGS) entry which is preliminary data.</text>
</comment>
<evidence type="ECO:0000256" key="1">
    <source>
        <dbReference type="ARBA" id="ARBA00004141"/>
    </source>
</evidence>
<reference evidence="9 10" key="1">
    <citation type="submission" date="2012-02" db="EMBL/GenBank/DDBJ databases">
        <title>Whole genome shotgun sequence of Mobilicoccus pelagius NBRC 104925.</title>
        <authorList>
            <person name="Yoshida Y."/>
            <person name="Hosoyama A."/>
            <person name="Tsuchikane K."/>
            <person name="Katsumata H."/>
            <person name="Yamazaki S."/>
            <person name="Fujita N."/>
        </authorList>
    </citation>
    <scope>NUCLEOTIDE SEQUENCE [LARGE SCALE GENOMIC DNA]</scope>
    <source>
        <strain evidence="9 10">NBRC 104925</strain>
    </source>
</reference>
<evidence type="ECO:0000256" key="2">
    <source>
        <dbReference type="ARBA" id="ARBA00022692"/>
    </source>
</evidence>
<accession>H5US21</accession>
<organism evidence="9 10">
    <name type="scientific">Mobilicoccus pelagius NBRC 104925</name>
    <dbReference type="NCBI Taxonomy" id="1089455"/>
    <lineage>
        <taxon>Bacteria</taxon>
        <taxon>Bacillati</taxon>
        <taxon>Actinomycetota</taxon>
        <taxon>Actinomycetes</taxon>
        <taxon>Micrococcales</taxon>
        <taxon>Dermatophilaceae</taxon>
        <taxon>Mobilicoccus</taxon>
    </lineage>
</organism>
<feature type="transmembrane region" description="Helical" evidence="7">
    <location>
        <begin position="511"/>
        <end position="530"/>
    </location>
</feature>
<feature type="region of interest" description="Disordered" evidence="6">
    <location>
        <begin position="1"/>
        <end position="49"/>
    </location>
</feature>
<comment type="subcellular location">
    <subcellularLocation>
        <location evidence="1">Membrane</location>
        <topology evidence="1">Multi-pass membrane protein</topology>
    </subcellularLocation>
</comment>
<proteinExistence type="predicted"/>
<feature type="transmembrane region" description="Helical" evidence="7">
    <location>
        <begin position="75"/>
        <end position="93"/>
    </location>
</feature>
<evidence type="ECO:0000256" key="6">
    <source>
        <dbReference type="SAM" id="MobiDB-lite"/>
    </source>
</evidence>
<dbReference type="Pfam" id="PF05140">
    <property type="entry name" value="ResB"/>
    <property type="match status" value="1"/>
</dbReference>
<dbReference type="AlphaFoldDB" id="H5US21"/>
<evidence type="ECO:0000313" key="9">
    <source>
        <dbReference type="EMBL" id="GAB48529.1"/>
    </source>
</evidence>
<keyword evidence="3" id="KW-0201">Cytochrome c-type biogenesis</keyword>